<protein>
    <submittedName>
        <fullName evidence="1">Uncharacterized protein</fullName>
    </submittedName>
</protein>
<dbReference type="EMBL" id="FNZK01000037">
    <property type="protein sequence ID" value="SEJ97898.1"/>
    <property type="molecule type" value="Genomic_DNA"/>
</dbReference>
<proteinExistence type="predicted"/>
<evidence type="ECO:0000313" key="2">
    <source>
        <dbReference type="Proteomes" id="UP000199662"/>
    </source>
</evidence>
<organism evidence="1 2">
    <name type="scientific">Propionispira arboris</name>
    <dbReference type="NCBI Taxonomy" id="84035"/>
    <lineage>
        <taxon>Bacteria</taxon>
        <taxon>Bacillati</taxon>
        <taxon>Bacillota</taxon>
        <taxon>Negativicutes</taxon>
        <taxon>Selenomonadales</taxon>
        <taxon>Selenomonadaceae</taxon>
        <taxon>Propionispira</taxon>
    </lineage>
</organism>
<name>A0A1H7D835_9FIRM</name>
<gene>
    <name evidence="1" type="ORF">SAMN05660742_1373</name>
</gene>
<dbReference type="AlphaFoldDB" id="A0A1H7D835"/>
<dbReference type="Proteomes" id="UP000199662">
    <property type="component" value="Unassembled WGS sequence"/>
</dbReference>
<sequence>MDNIWTKINCEVPQYFNTLAEKYSMKFLKVTLLKTAIVAEKFILLISIDRFSADVDYIMRDKTSEIIIYSCGNFFAERYDSADRTNLVEGNTAENMVINNLIIISNGLQSKWSKVLHGDIEWINDFKHSIWFSECRLNQTEKNIISKHI</sequence>
<reference evidence="1 2" key="1">
    <citation type="submission" date="2016-10" db="EMBL/GenBank/DDBJ databases">
        <authorList>
            <person name="de Groot N.N."/>
        </authorList>
    </citation>
    <scope>NUCLEOTIDE SEQUENCE [LARGE SCALE GENOMIC DNA]</scope>
    <source>
        <strain evidence="1 2">DSM 2179</strain>
    </source>
</reference>
<accession>A0A1H7D835</accession>
<evidence type="ECO:0000313" key="1">
    <source>
        <dbReference type="EMBL" id="SEJ97898.1"/>
    </source>
</evidence>
<keyword evidence="2" id="KW-1185">Reference proteome</keyword>